<keyword evidence="1" id="KW-1133">Transmembrane helix</keyword>
<organism evidence="2 3">
    <name type="scientific">Fasciola hepatica</name>
    <name type="common">Liver fluke</name>
    <dbReference type="NCBI Taxonomy" id="6192"/>
    <lineage>
        <taxon>Eukaryota</taxon>
        <taxon>Metazoa</taxon>
        <taxon>Spiralia</taxon>
        <taxon>Lophotrochozoa</taxon>
        <taxon>Platyhelminthes</taxon>
        <taxon>Trematoda</taxon>
        <taxon>Digenea</taxon>
        <taxon>Plagiorchiida</taxon>
        <taxon>Echinostomata</taxon>
        <taxon>Echinostomatoidea</taxon>
        <taxon>Fasciolidae</taxon>
        <taxon>Fasciola</taxon>
    </lineage>
</organism>
<keyword evidence="3" id="KW-1185">Reference proteome</keyword>
<name>A0A4E0QXG2_FASHE</name>
<sequence>MKASNKCRTAVHWFYCFKRSVEVCYHIVNVTLLQCLSRIGLSLFRFSIIVPLLSLLSFIISSTIGTKLLGVEDTNTGYHFYDVNIQENILRGYLYRRGKVVGQLANSDSKIVKEELEYLNRTVLVQRAIAGMSIFSSFIKSSRDGRRRNHECDDTNVPTITSTGTEFRRARLCQYQSVVAAKAAIAIPDEVFKKFH</sequence>
<evidence type="ECO:0000313" key="2">
    <source>
        <dbReference type="EMBL" id="THD19124.1"/>
    </source>
</evidence>
<comment type="caution">
    <text evidence="2">The sequence shown here is derived from an EMBL/GenBank/DDBJ whole genome shotgun (WGS) entry which is preliminary data.</text>
</comment>
<dbReference type="AlphaFoldDB" id="A0A4E0QXG2"/>
<evidence type="ECO:0000313" key="3">
    <source>
        <dbReference type="Proteomes" id="UP000230066"/>
    </source>
</evidence>
<evidence type="ECO:0000256" key="1">
    <source>
        <dbReference type="SAM" id="Phobius"/>
    </source>
</evidence>
<keyword evidence="1" id="KW-0472">Membrane</keyword>
<proteinExistence type="predicted"/>
<gene>
    <name evidence="2" type="ORF">D915_009750</name>
</gene>
<protein>
    <submittedName>
        <fullName evidence="2">Uncharacterized protein</fullName>
    </submittedName>
</protein>
<reference evidence="2" key="1">
    <citation type="submission" date="2019-03" db="EMBL/GenBank/DDBJ databases">
        <title>Improved annotation for the trematode Fasciola hepatica.</title>
        <authorList>
            <person name="Choi Y.-J."/>
            <person name="Martin J."/>
            <person name="Mitreva M."/>
        </authorList>
    </citation>
    <scope>NUCLEOTIDE SEQUENCE [LARGE SCALE GENOMIC DNA]</scope>
</reference>
<accession>A0A4E0QXG2</accession>
<dbReference type="Proteomes" id="UP000230066">
    <property type="component" value="Unassembled WGS sequence"/>
</dbReference>
<keyword evidence="1" id="KW-0812">Transmembrane</keyword>
<dbReference type="EMBL" id="JXXN02007303">
    <property type="protein sequence ID" value="THD19124.1"/>
    <property type="molecule type" value="Genomic_DNA"/>
</dbReference>
<feature type="transmembrane region" description="Helical" evidence="1">
    <location>
        <begin position="43"/>
        <end position="64"/>
    </location>
</feature>